<gene>
    <name evidence="3" type="ORF">B0T19DRAFT_447858</name>
</gene>
<feature type="region of interest" description="Disordered" evidence="1">
    <location>
        <begin position="808"/>
        <end position="832"/>
    </location>
</feature>
<dbReference type="AlphaFoldDB" id="A0AAE0MML3"/>
<feature type="compositionally biased region" description="Basic and acidic residues" evidence="1">
    <location>
        <begin position="57"/>
        <end position="67"/>
    </location>
</feature>
<organism evidence="3 4">
    <name type="scientific">Cercophora scortea</name>
    <dbReference type="NCBI Taxonomy" id="314031"/>
    <lineage>
        <taxon>Eukaryota</taxon>
        <taxon>Fungi</taxon>
        <taxon>Dikarya</taxon>
        <taxon>Ascomycota</taxon>
        <taxon>Pezizomycotina</taxon>
        <taxon>Sordariomycetes</taxon>
        <taxon>Sordariomycetidae</taxon>
        <taxon>Sordariales</taxon>
        <taxon>Lasiosphaeriaceae</taxon>
        <taxon>Cercophora</taxon>
    </lineage>
</organism>
<feature type="compositionally biased region" description="Pro residues" evidence="1">
    <location>
        <begin position="1"/>
        <end position="15"/>
    </location>
</feature>
<evidence type="ECO:0000313" key="4">
    <source>
        <dbReference type="Proteomes" id="UP001286456"/>
    </source>
</evidence>
<dbReference type="EMBL" id="JAUEPO010000001">
    <property type="protein sequence ID" value="KAK3337233.1"/>
    <property type="molecule type" value="Genomic_DNA"/>
</dbReference>
<dbReference type="PANTHER" id="PTHR39601">
    <property type="entry name" value="CHORIOGENIN HMINOR"/>
    <property type="match status" value="1"/>
</dbReference>
<dbReference type="PANTHER" id="PTHR39601:SF2">
    <property type="entry name" value="CHORIOGENIN HMINOR"/>
    <property type="match status" value="1"/>
</dbReference>
<feature type="compositionally biased region" description="Basic and acidic residues" evidence="1">
    <location>
        <begin position="887"/>
        <end position="896"/>
    </location>
</feature>
<feature type="compositionally biased region" description="Basic and acidic residues" evidence="1">
    <location>
        <begin position="134"/>
        <end position="147"/>
    </location>
</feature>
<feature type="region of interest" description="Disordered" evidence="1">
    <location>
        <begin position="850"/>
        <end position="904"/>
    </location>
</feature>
<dbReference type="Proteomes" id="UP001286456">
    <property type="component" value="Unassembled WGS sequence"/>
</dbReference>
<evidence type="ECO:0000259" key="2">
    <source>
        <dbReference type="Pfam" id="PF26013"/>
    </source>
</evidence>
<proteinExistence type="predicted"/>
<name>A0AAE0MML3_9PEZI</name>
<accession>A0AAE0MML3</accession>
<comment type="caution">
    <text evidence="3">The sequence shown here is derived from an EMBL/GenBank/DDBJ whole genome shotgun (WGS) entry which is preliminary data.</text>
</comment>
<reference evidence="3" key="2">
    <citation type="submission" date="2023-06" db="EMBL/GenBank/DDBJ databases">
        <authorList>
            <consortium name="Lawrence Berkeley National Laboratory"/>
            <person name="Haridas S."/>
            <person name="Hensen N."/>
            <person name="Bonometti L."/>
            <person name="Westerberg I."/>
            <person name="Brannstrom I.O."/>
            <person name="Guillou S."/>
            <person name="Cros-Aarteil S."/>
            <person name="Calhoun S."/>
            <person name="Kuo A."/>
            <person name="Mondo S."/>
            <person name="Pangilinan J."/>
            <person name="Riley R."/>
            <person name="Labutti K."/>
            <person name="Andreopoulos B."/>
            <person name="Lipzen A."/>
            <person name="Chen C."/>
            <person name="Yanf M."/>
            <person name="Daum C."/>
            <person name="Ng V."/>
            <person name="Clum A."/>
            <person name="Steindorff A."/>
            <person name="Ohm R."/>
            <person name="Martin F."/>
            <person name="Silar P."/>
            <person name="Natvig D."/>
            <person name="Lalanne C."/>
            <person name="Gautier V."/>
            <person name="Ament-Velasquez S.L."/>
            <person name="Kruys A."/>
            <person name="Hutchinson M.I."/>
            <person name="Powell A.J."/>
            <person name="Barry K."/>
            <person name="Miller A.N."/>
            <person name="Grigoriev I.V."/>
            <person name="Debuchy R."/>
            <person name="Gladieux P."/>
            <person name="Thoren M.H."/>
            <person name="Johannesson H."/>
        </authorList>
    </citation>
    <scope>NUCLEOTIDE SEQUENCE</scope>
    <source>
        <strain evidence="3">SMH4131-1</strain>
    </source>
</reference>
<feature type="compositionally biased region" description="Polar residues" evidence="1">
    <location>
        <begin position="83"/>
        <end position="92"/>
    </location>
</feature>
<dbReference type="InterPro" id="IPR058317">
    <property type="entry name" value="DUF8004"/>
</dbReference>
<feature type="region of interest" description="Disordered" evidence="1">
    <location>
        <begin position="741"/>
        <end position="770"/>
    </location>
</feature>
<protein>
    <recommendedName>
        <fullName evidence="2">DUF8004 domain-containing protein</fullName>
    </recommendedName>
</protein>
<keyword evidence="4" id="KW-1185">Reference proteome</keyword>
<feature type="region of interest" description="Disordered" evidence="1">
    <location>
        <begin position="1"/>
        <end position="160"/>
    </location>
</feature>
<feature type="domain" description="DUF8004" evidence="2">
    <location>
        <begin position="343"/>
        <end position="435"/>
    </location>
</feature>
<sequence>MPIQQPPPPLPPPKPTSSGPHMPTMLKKAQKAPVVSQSPPPVPRKEGYTATQTSPPGERKPRDRARSAVEGQTPPGAAKLHSNRLQPRNESPTRAPRGRSSSAQPPLPRAAPGEVPRIVSSPAGSRPPSNCSSDDDRSHSRGPEKEKPKRKWLRGSRSGSQDLGVAQGFAAWIMSPDSKADYNTAALMNGEKIPELWNEAGNVYVYLHPKESGHGPSFKVSDHVFSTSRVLNELLLSDLSLISARSAHLLTVDAAQWRPPLPPQASSYAGANEAHLHLPIGDPDLDRLVAVRNLFAFLTRQPLVGTKGSPTLFSALLQIAAWLREFGFSSPDGSSFGNPVDEAFDIFLDQFALGDVRHSREKTLEALVLAEQMRSWNLYNEAFAHAVGKYESLLDLKSPLLKRISLDTRNRLERAHLDLANRLANVSNRLEAFEFPSLFAGIASSTSRDEYRQVRYKEWSKSFAKMRSFVLSYYSKLFGNWPPKARSKKNHFSQSGLNRQCLKMLYSDLCALHDLLVDRESMTPRAIDQVEDVEENPTDPMISALRKMLSEFDHSSPPVLPPIPYDIPKIPTMTTIHENYNALPSKKQAKYDKTLQSNELLLVLIKSRNIETDALQMPFLQAFKEFELKETKGGVHPNDLADQRIGYWLFLYAVLQSLPMLVVDAPGLSWTDGVEYFLCEPPMGNPPWTDDAGEVRKVWFQTAGQGLVELSADVVMFSVEGIYMRSHCWLAAKQWAESSVGGGGSGGSPIGSAPGSPHLTPRNSSPAARAGQAWRSSLVLGLEPLSLSDGILPPSAAAAGGGEWAGGRVVSAGGSRPTSSSGLPMPPHVASRSRSFGNLHVAAAAAAAGGAGAGAGSGSGSDAQSQRSHVSSAGGSVSTGGGSTFDDILKGIEKDKKPKKKSFF</sequence>
<feature type="compositionally biased region" description="Gly residues" evidence="1">
    <location>
        <begin position="850"/>
        <end position="859"/>
    </location>
</feature>
<reference evidence="3" key="1">
    <citation type="journal article" date="2023" name="Mol. Phylogenet. Evol.">
        <title>Genome-scale phylogeny and comparative genomics of the fungal order Sordariales.</title>
        <authorList>
            <person name="Hensen N."/>
            <person name="Bonometti L."/>
            <person name="Westerberg I."/>
            <person name="Brannstrom I.O."/>
            <person name="Guillou S."/>
            <person name="Cros-Aarteil S."/>
            <person name="Calhoun S."/>
            <person name="Haridas S."/>
            <person name="Kuo A."/>
            <person name="Mondo S."/>
            <person name="Pangilinan J."/>
            <person name="Riley R."/>
            <person name="LaButti K."/>
            <person name="Andreopoulos B."/>
            <person name="Lipzen A."/>
            <person name="Chen C."/>
            <person name="Yan M."/>
            <person name="Daum C."/>
            <person name="Ng V."/>
            <person name="Clum A."/>
            <person name="Steindorff A."/>
            <person name="Ohm R.A."/>
            <person name="Martin F."/>
            <person name="Silar P."/>
            <person name="Natvig D.O."/>
            <person name="Lalanne C."/>
            <person name="Gautier V."/>
            <person name="Ament-Velasquez S.L."/>
            <person name="Kruys A."/>
            <person name="Hutchinson M.I."/>
            <person name="Powell A.J."/>
            <person name="Barry K."/>
            <person name="Miller A.N."/>
            <person name="Grigoriev I.V."/>
            <person name="Debuchy R."/>
            <person name="Gladieux P."/>
            <person name="Hiltunen Thoren M."/>
            <person name="Johannesson H."/>
        </authorList>
    </citation>
    <scope>NUCLEOTIDE SEQUENCE</scope>
    <source>
        <strain evidence="3">SMH4131-1</strain>
    </source>
</reference>
<evidence type="ECO:0000313" key="3">
    <source>
        <dbReference type="EMBL" id="KAK3337233.1"/>
    </source>
</evidence>
<evidence type="ECO:0000256" key="1">
    <source>
        <dbReference type="SAM" id="MobiDB-lite"/>
    </source>
</evidence>
<dbReference type="Pfam" id="PF26013">
    <property type="entry name" value="DUF8004"/>
    <property type="match status" value="1"/>
</dbReference>